<comment type="similarity">
    <text evidence="2">Belongs to the Rho GDI family.</text>
</comment>
<dbReference type="InterPro" id="IPR000406">
    <property type="entry name" value="Rho_GDI"/>
</dbReference>
<organism evidence="6 7">
    <name type="scientific">Lepraria neglecta</name>
    <dbReference type="NCBI Taxonomy" id="209136"/>
    <lineage>
        <taxon>Eukaryota</taxon>
        <taxon>Fungi</taxon>
        <taxon>Dikarya</taxon>
        <taxon>Ascomycota</taxon>
        <taxon>Pezizomycotina</taxon>
        <taxon>Lecanoromycetes</taxon>
        <taxon>OSLEUM clade</taxon>
        <taxon>Lecanoromycetidae</taxon>
        <taxon>Lecanorales</taxon>
        <taxon>Lecanorineae</taxon>
        <taxon>Stereocaulaceae</taxon>
        <taxon>Lepraria</taxon>
    </lineage>
</organism>
<reference evidence="6" key="1">
    <citation type="submission" date="2022-11" db="EMBL/GenBank/DDBJ databases">
        <title>Chromosomal genome sequence assembly and mating type (MAT) locus characterization of the leprose asexual lichenized fungus Lepraria neglecta (Nyl.) Erichsen.</title>
        <authorList>
            <person name="Allen J.L."/>
            <person name="Pfeffer B."/>
        </authorList>
    </citation>
    <scope>NUCLEOTIDE SEQUENCE</scope>
    <source>
        <strain evidence="6">Allen 5258</strain>
    </source>
</reference>
<comment type="caution">
    <text evidence="6">The sequence shown here is derived from an EMBL/GenBank/DDBJ whole genome shotgun (WGS) entry which is preliminary data.</text>
</comment>
<protein>
    <recommendedName>
        <fullName evidence="5">Rho GDP-dissociation inhibitor</fullName>
    </recommendedName>
</protein>
<keyword evidence="7" id="KW-1185">Reference proteome</keyword>
<dbReference type="GO" id="GO:0016020">
    <property type="term" value="C:membrane"/>
    <property type="evidence" value="ECO:0007669"/>
    <property type="project" value="TreeGrafter"/>
</dbReference>
<evidence type="ECO:0000256" key="5">
    <source>
        <dbReference type="ARBA" id="ARBA00071407"/>
    </source>
</evidence>
<dbReference type="GO" id="GO:0005094">
    <property type="term" value="F:Rho GDP-dissociation inhibitor activity"/>
    <property type="evidence" value="ECO:0007669"/>
    <property type="project" value="InterPro"/>
</dbReference>
<keyword evidence="3" id="KW-0963">Cytoplasm</keyword>
<dbReference type="InterPro" id="IPR024792">
    <property type="entry name" value="RhoGDI_dom_sf"/>
</dbReference>
<dbReference type="AlphaFoldDB" id="A0AAD9ZDH0"/>
<dbReference type="PANTHER" id="PTHR10980:SF3">
    <property type="entry name" value="LD16419P"/>
    <property type="match status" value="1"/>
</dbReference>
<dbReference type="Pfam" id="PF02115">
    <property type="entry name" value="Rho_GDI"/>
    <property type="match status" value="1"/>
</dbReference>
<proteinExistence type="inferred from homology"/>
<comment type="subcellular location">
    <subcellularLocation>
        <location evidence="1">Cytoplasm</location>
    </subcellularLocation>
</comment>
<dbReference type="FunFam" id="2.70.50.30:FF:000001">
    <property type="entry name" value="Rho GDP-dissociation inhibitor 1"/>
    <property type="match status" value="1"/>
</dbReference>
<dbReference type="PRINTS" id="PR00492">
    <property type="entry name" value="RHOGDI"/>
</dbReference>
<evidence type="ECO:0000313" key="6">
    <source>
        <dbReference type="EMBL" id="KAK3174358.1"/>
    </source>
</evidence>
<gene>
    <name evidence="6" type="ORF">OEA41_001602</name>
</gene>
<sequence>MASQGEDDLQASKTEGFKVGEKKTVEEYAKLDQNDESLNRWKASLGISSSPPIGVDPKDQRRCVIKALALEVEDRSDITIDLTAPGAVEALKTKPFTIKEGAQFRMKANFVVQHDVLSGLKYLQVTKRKGIRVAKNEEMIGSFAPNTQEKPIYEKKFEPDEAPSGMLARGHYDTLSKFMDDDGYEYLKFEWSFDITKEWQK</sequence>
<accession>A0AAD9ZDH0</accession>
<dbReference type="GO" id="GO:0005829">
    <property type="term" value="C:cytosol"/>
    <property type="evidence" value="ECO:0007669"/>
    <property type="project" value="TreeGrafter"/>
</dbReference>
<dbReference type="PANTHER" id="PTHR10980">
    <property type="entry name" value="RHO GDP-DISSOCIATION INHIBITOR"/>
    <property type="match status" value="1"/>
</dbReference>
<dbReference type="InterPro" id="IPR014756">
    <property type="entry name" value="Ig_E-set"/>
</dbReference>
<evidence type="ECO:0000256" key="4">
    <source>
        <dbReference type="ARBA" id="ARBA00054143"/>
    </source>
</evidence>
<dbReference type="SUPFAM" id="SSF81296">
    <property type="entry name" value="E set domains"/>
    <property type="match status" value="1"/>
</dbReference>
<dbReference type="EMBL" id="JASNWA010000006">
    <property type="protein sequence ID" value="KAK3174358.1"/>
    <property type="molecule type" value="Genomic_DNA"/>
</dbReference>
<comment type="function">
    <text evidence="4">Regulates the GDP/GTP exchange reaction of the Rho proteins by inhibiting the dissociation of GDP from them, and the subsequent binding of GTP to them.</text>
</comment>
<evidence type="ECO:0000256" key="3">
    <source>
        <dbReference type="ARBA" id="ARBA00022490"/>
    </source>
</evidence>
<evidence type="ECO:0000313" key="7">
    <source>
        <dbReference type="Proteomes" id="UP001276659"/>
    </source>
</evidence>
<evidence type="ECO:0000256" key="1">
    <source>
        <dbReference type="ARBA" id="ARBA00004496"/>
    </source>
</evidence>
<dbReference type="Gene3D" id="2.70.50.30">
    <property type="entry name" value="Coagulation Factor XIII, subunit A, domain 1"/>
    <property type="match status" value="1"/>
</dbReference>
<evidence type="ECO:0000256" key="2">
    <source>
        <dbReference type="ARBA" id="ARBA00009758"/>
    </source>
</evidence>
<name>A0AAD9ZDH0_9LECA</name>
<dbReference type="Proteomes" id="UP001276659">
    <property type="component" value="Unassembled WGS sequence"/>
</dbReference>
<dbReference type="GO" id="GO:0007266">
    <property type="term" value="P:Rho protein signal transduction"/>
    <property type="evidence" value="ECO:0007669"/>
    <property type="project" value="InterPro"/>
</dbReference>